<name>A0ABV6H6F8_9ACTN</name>
<protein>
    <submittedName>
        <fullName evidence="1">Uncharacterized protein</fullName>
    </submittedName>
</protein>
<accession>A0ABV6H6F8</accession>
<proteinExistence type="predicted"/>
<organism evidence="1 2">
    <name type="scientific">Gordonia phosphorivorans</name>
    <dbReference type="NCBI Taxonomy" id="1056982"/>
    <lineage>
        <taxon>Bacteria</taxon>
        <taxon>Bacillati</taxon>
        <taxon>Actinomycetota</taxon>
        <taxon>Actinomycetes</taxon>
        <taxon>Mycobacteriales</taxon>
        <taxon>Gordoniaceae</taxon>
        <taxon>Gordonia</taxon>
    </lineage>
</organism>
<sequence>MSAPTTNVFTVTVTGEWKDGYLPTTRHRKLRYRDVEESVNVDVRSVTSAEAPVAFTVDGKPIRLYDGRLYTQRSVRKDELFVAVIPGSSDFPADQRAPGYRAYADRAAFLAAADQVALSVIINGTVWDRTGEPCYTVNTFGLGGNHGGTGLSPDCSSRLGLQVQNVFRADDYDAAVDYATKVALGRGDTDSVNHFMPRIVVHLPEAVTLRIPREHADAAKLRDDHQSAVRQYRDLLNHGPAAEESAAWQKVLDTRKQLLAVAASACVPEAVAESAYTAA</sequence>
<keyword evidence="2" id="KW-1185">Reference proteome</keyword>
<dbReference type="EMBL" id="JBHLWV010000006">
    <property type="protein sequence ID" value="MFC0313558.1"/>
    <property type="molecule type" value="Genomic_DNA"/>
</dbReference>
<reference evidence="1 2" key="1">
    <citation type="submission" date="2024-09" db="EMBL/GenBank/DDBJ databases">
        <authorList>
            <person name="Sun Q."/>
            <person name="Mori K."/>
        </authorList>
    </citation>
    <scope>NUCLEOTIDE SEQUENCE [LARGE SCALE GENOMIC DNA]</scope>
    <source>
        <strain evidence="1 2">CCM 7957</strain>
    </source>
</reference>
<evidence type="ECO:0000313" key="2">
    <source>
        <dbReference type="Proteomes" id="UP001589783"/>
    </source>
</evidence>
<evidence type="ECO:0000313" key="1">
    <source>
        <dbReference type="EMBL" id="MFC0313558.1"/>
    </source>
</evidence>
<dbReference type="Proteomes" id="UP001589783">
    <property type="component" value="Unassembled WGS sequence"/>
</dbReference>
<gene>
    <name evidence="1" type="ORF">ACFFJD_01660</name>
</gene>
<dbReference type="RefSeq" id="WP_382359960.1">
    <property type="nucleotide sequence ID" value="NZ_JBHLWV010000006.1"/>
</dbReference>
<comment type="caution">
    <text evidence="1">The sequence shown here is derived from an EMBL/GenBank/DDBJ whole genome shotgun (WGS) entry which is preliminary data.</text>
</comment>